<dbReference type="Proteomes" id="UP000216498">
    <property type="component" value="Unassembled WGS sequence"/>
</dbReference>
<dbReference type="InterPro" id="IPR021415">
    <property type="entry name" value="SAV0927-like"/>
</dbReference>
<dbReference type="RefSeq" id="WP_094885671.1">
    <property type="nucleotide sequence ID" value="NZ_NPMS01000004.1"/>
</dbReference>
<comment type="caution">
    <text evidence="1">The sequence shown here is derived from an EMBL/GenBank/DDBJ whole genome shotgun (WGS) entry which is preliminary data.</text>
</comment>
<dbReference type="AlphaFoldDB" id="A0A265NAS8"/>
<sequence length="89" mass="10674">MSKKYEFLKDETKTTKVRYISFMGEYHRYDFAFMEHEEDPAKIIVLFLQKNRLAVIGKHSLNEPGNIEHNLHVSEIEAGEIRRFFREII</sequence>
<gene>
    <name evidence="1" type="ORF">CIL03_09740</name>
</gene>
<evidence type="ECO:0000313" key="1">
    <source>
        <dbReference type="EMBL" id="OZU88574.1"/>
    </source>
</evidence>
<accession>A0A265NAS8</accession>
<evidence type="ECO:0000313" key="2">
    <source>
        <dbReference type="Proteomes" id="UP000216498"/>
    </source>
</evidence>
<keyword evidence="2" id="KW-1185">Reference proteome</keyword>
<protein>
    <submittedName>
        <fullName evidence="1">Cytoplasmic protein</fullName>
    </submittedName>
</protein>
<proteinExistence type="predicted"/>
<organism evidence="1 2">
    <name type="scientific">Virgibacillus indicus</name>
    <dbReference type="NCBI Taxonomy" id="2024554"/>
    <lineage>
        <taxon>Bacteria</taxon>
        <taxon>Bacillati</taxon>
        <taxon>Bacillota</taxon>
        <taxon>Bacilli</taxon>
        <taxon>Bacillales</taxon>
        <taxon>Bacillaceae</taxon>
        <taxon>Virgibacillus</taxon>
    </lineage>
</organism>
<name>A0A265NAS8_9BACI</name>
<reference evidence="1 2" key="1">
    <citation type="submission" date="2017-08" db="EMBL/GenBank/DDBJ databases">
        <title>Virgibacillus indicus sp. nov. and Virgibacillus profoundi sp. nov, two moderately halophilic bacteria isolated from marine sediment by using the Microfluidic Streak Plate.</title>
        <authorList>
            <person name="Xu B."/>
            <person name="Hu B."/>
            <person name="Wang J."/>
            <person name="Zhu Y."/>
            <person name="Huang L."/>
            <person name="Du W."/>
            <person name="Huang Y."/>
        </authorList>
    </citation>
    <scope>NUCLEOTIDE SEQUENCE [LARGE SCALE GENOMIC DNA]</scope>
    <source>
        <strain evidence="1 2">IO3-P2-C2</strain>
    </source>
</reference>
<dbReference type="Pfam" id="PF11256">
    <property type="entry name" value="SAV0927-like"/>
    <property type="match status" value="1"/>
</dbReference>
<dbReference type="EMBL" id="NPMS01000004">
    <property type="protein sequence ID" value="OZU88574.1"/>
    <property type="molecule type" value="Genomic_DNA"/>
</dbReference>
<dbReference type="OrthoDB" id="2381902at2"/>